<dbReference type="InterPro" id="IPR011854">
    <property type="entry name" value="HypE"/>
</dbReference>
<dbReference type="InterPro" id="IPR036921">
    <property type="entry name" value="PurM-like_N_sf"/>
</dbReference>
<dbReference type="InterPro" id="IPR016188">
    <property type="entry name" value="PurM-like_N"/>
</dbReference>
<dbReference type="InterPro" id="IPR036676">
    <property type="entry name" value="PurM-like_C_sf"/>
</dbReference>
<proteinExistence type="inferred from homology"/>
<name>A0ABD5QE55_9EURY</name>
<evidence type="ECO:0000313" key="5">
    <source>
        <dbReference type="Proteomes" id="UP001595925"/>
    </source>
</evidence>
<dbReference type="CDD" id="cd06061">
    <property type="entry name" value="PurM-like1"/>
    <property type="match status" value="1"/>
</dbReference>
<dbReference type="PIRSF" id="PIRSF005644">
    <property type="entry name" value="Hdrgns_mtr_HypE"/>
    <property type="match status" value="1"/>
</dbReference>
<dbReference type="InterPro" id="IPR010918">
    <property type="entry name" value="PurM-like_C_dom"/>
</dbReference>
<feature type="domain" description="PurM-like N-terminal" evidence="2">
    <location>
        <begin position="31"/>
        <end position="135"/>
    </location>
</feature>
<dbReference type="PANTHER" id="PTHR30303">
    <property type="entry name" value="HYDROGENASE ISOENZYMES FORMATION PROTEIN HYPE"/>
    <property type="match status" value="1"/>
</dbReference>
<dbReference type="Gene3D" id="3.90.650.10">
    <property type="entry name" value="PurM-like C-terminal domain"/>
    <property type="match status" value="1"/>
</dbReference>
<evidence type="ECO:0000259" key="3">
    <source>
        <dbReference type="Pfam" id="PF02769"/>
    </source>
</evidence>
<dbReference type="AlphaFoldDB" id="A0ABD5QE55"/>
<dbReference type="Pfam" id="PF00586">
    <property type="entry name" value="AIRS"/>
    <property type="match status" value="1"/>
</dbReference>
<dbReference type="EMBL" id="JBHSJG010000035">
    <property type="protein sequence ID" value="MFC4987925.1"/>
    <property type="molecule type" value="Genomic_DNA"/>
</dbReference>
<keyword evidence="5" id="KW-1185">Reference proteome</keyword>
<sequence length="324" mass="32862">MPGKVSPELLEHVFDRTGADDPAVLQGPADGEDAAAIACEGGTLVVSSDPISLAASEVGRLGVHVACNDVAASGADPRWLTVVIMLPGGAEREVLETVSAELDAAAREVGAAIVGGHSEYVDALERPLLSLTAMGPTDRFVPTGGAEPGDRVLVTKAAAIEGTAILAADFGKELAVPDDVRERALASFEEVSVVPDGRRLREAASAMHDPTEGGVAAGLSEVARASGVRLEVDREAIPIRPETETLCGAAGVDPLRIFGSGALLATVSAGSVDEALAALESAGIDAAAIGTVEAGDPALILDGEPVAEPIEDELYPLWEAADAD</sequence>
<dbReference type="Gene3D" id="3.30.1330.10">
    <property type="entry name" value="PurM-like, N-terminal domain"/>
    <property type="match status" value="1"/>
</dbReference>
<accession>A0ABD5QE55</accession>
<dbReference type="Proteomes" id="UP001595925">
    <property type="component" value="Unassembled WGS sequence"/>
</dbReference>
<feature type="domain" description="PurM-like C-terminal" evidence="3">
    <location>
        <begin position="147"/>
        <end position="296"/>
    </location>
</feature>
<dbReference type="SUPFAM" id="SSF56042">
    <property type="entry name" value="PurM C-terminal domain-like"/>
    <property type="match status" value="1"/>
</dbReference>
<evidence type="ECO:0000313" key="4">
    <source>
        <dbReference type="EMBL" id="MFC4987925.1"/>
    </source>
</evidence>
<comment type="similarity">
    <text evidence="1">Belongs to the HypE family.</text>
</comment>
<organism evidence="4 5">
    <name type="scientific">Saliphagus infecundisoli</name>
    <dbReference type="NCBI Taxonomy" id="1849069"/>
    <lineage>
        <taxon>Archaea</taxon>
        <taxon>Methanobacteriati</taxon>
        <taxon>Methanobacteriota</taxon>
        <taxon>Stenosarchaea group</taxon>
        <taxon>Halobacteria</taxon>
        <taxon>Halobacteriales</taxon>
        <taxon>Natrialbaceae</taxon>
        <taxon>Saliphagus</taxon>
    </lineage>
</organism>
<gene>
    <name evidence="4" type="ORF">ACFPFO_09205</name>
</gene>
<comment type="caution">
    <text evidence="4">The sequence shown here is derived from an EMBL/GenBank/DDBJ whole genome shotgun (WGS) entry which is preliminary data.</text>
</comment>
<dbReference type="RefSeq" id="WP_224829423.1">
    <property type="nucleotide sequence ID" value="NZ_JAIVEF010000020.1"/>
</dbReference>
<evidence type="ECO:0000259" key="2">
    <source>
        <dbReference type="Pfam" id="PF00586"/>
    </source>
</evidence>
<protein>
    <submittedName>
        <fullName evidence="4">AIR synthase family protein</fullName>
    </submittedName>
</protein>
<evidence type="ECO:0000256" key="1">
    <source>
        <dbReference type="ARBA" id="ARBA00006243"/>
    </source>
</evidence>
<dbReference type="Pfam" id="PF02769">
    <property type="entry name" value="AIRS_C"/>
    <property type="match status" value="1"/>
</dbReference>
<dbReference type="PANTHER" id="PTHR30303:SF4">
    <property type="entry name" value="HYDROGENASE EXPRESSION_FORMATION PROTEIN HYPE"/>
    <property type="match status" value="1"/>
</dbReference>
<reference evidence="4 5" key="1">
    <citation type="journal article" date="2019" name="Int. J. Syst. Evol. Microbiol.">
        <title>The Global Catalogue of Microorganisms (GCM) 10K type strain sequencing project: providing services to taxonomists for standard genome sequencing and annotation.</title>
        <authorList>
            <consortium name="The Broad Institute Genomics Platform"/>
            <consortium name="The Broad Institute Genome Sequencing Center for Infectious Disease"/>
            <person name="Wu L."/>
            <person name="Ma J."/>
        </authorList>
    </citation>
    <scope>NUCLEOTIDE SEQUENCE [LARGE SCALE GENOMIC DNA]</scope>
    <source>
        <strain evidence="4 5">CGMCC 1.15824</strain>
    </source>
</reference>
<dbReference type="SUPFAM" id="SSF55326">
    <property type="entry name" value="PurM N-terminal domain-like"/>
    <property type="match status" value="1"/>
</dbReference>